<dbReference type="PANTHER" id="PTHR47331">
    <property type="entry name" value="PHD-TYPE DOMAIN-CONTAINING PROTEIN"/>
    <property type="match status" value="1"/>
</dbReference>
<name>A0A4C1WHU6_EUMVA</name>
<dbReference type="AlphaFoldDB" id="A0A4C1WHU6"/>
<protein>
    <submittedName>
        <fullName evidence="1">Uncharacterized protein</fullName>
    </submittedName>
</protein>
<organism evidence="1 2">
    <name type="scientific">Eumeta variegata</name>
    <name type="common">Bagworm moth</name>
    <name type="synonym">Eumeta japonica</name>
    <dbReference type="NCBI Taxonomy" id="151549"/>
    <lineage>
        <taxon>Eukaryota</taxon>
        <taxon>Metazoa</taxon>
        <taxon>Ecdysozoa</taxon>
        <taxon>Arthropoda</taxon>
        <taxon>Hexapoda</taxon>
        <taxon>Insecta</taxon>
        <taxon>Pterygota</taxon>
        <taxon>Neoptera</taxon>
        <taxon>Endopterygota</taxon>
        <taxon>Lepidoptera</taxon>
        <taxon>Glossata</taxon>
        <taxon>Ditrysia</taxon>
        <taxon>Tineoidea</taxon>
        <taxon>Psychidae</taxon>
        <taxon>Oiketicinae</taxon>
        <taxon>Eumeta</taxon>
    </lineage>
</organism>
<evidence type="ECO:0000313" key="2">
    <source>
        <dbReference type="Proteomes" id="UP000299102"/>
    </source>
</evidence>
<evidence type="ECO:0000313" key="1">
    <source>
        <dbReference type="EMBL" id="GBP50623.1"/>
    </source>
</evidence>
<comment type="caution">
    <text evidence="1">The sequence shown here is derived from an EMBL/GenBank/DDBJ whole genome shotgun (WGS) entry which is preliminary data.</text>
</comment>
<proteinExistence type="predicted"/>
<dbReference type="Proteomes" id="UP000299102">
    <property type="component" value="Unassembled WGS sequence"/>
</dbReference>
<dbReference type="STRING" id="151549.A0A4C1WHU6"/>
<dbReference type="OrthoDB" id="10049357at2759"/>
<sequence length="119" mass="13158">MKVHTAGAPFMGGAWEKIVQLLKRALNIMLHEKYPSEEVLITLLAEIENSVNSKSLTHVLSSPKDSEAITPNHFLLVGSSRIQTIRTFDDTNVEYAKDDGGTPSGWLTSFGDDGYENTY</sequence>
<keyword evidence="2" id="KW-1185">Reference proteome</keyword>
<reference evidence="1 2" key="1">
    <citation type="journal article" date="2019" name="Commun. Biol.">
        <title>The bagworm genome reveals a unique fibroin gene that provides high tensile strength.</title>
        <authorList>
            <person name="Kono N."/>
            <person name="Nakamura H."/>
            <person name="Ohtoshi R."/>
            <person name="Tomita M."/>
            <person name="Numata K."/>
            <person name="Arakawa K."/>
        </authorList>
    </citation>
    <scope>NUCLEOTIDE SEQUENCE [LARGE SCALE GENOMIC DNA]</scope>
</reference>
<gene>
    <name evidence="1" type="ORF">EVAR_28813_1</name>
</gene>
<accession>A0A4C1WHU6</accession>
<dbReference type="EMBL" id="BGZK01000569">
    <property type="protein sequence ID" value="GBP50623.1"/>
    <property type="molecule type" value="Genomic_DNA"/>
</dbReference>